<proteinExistence type="predicted"/>
<gene>
    <name evidence="2" type="ordered locus">STAUR_2566</name>
</gene>
<dbReference type="Proteomes" id="UP000001351">
    <property type="component" value="Chromosome"/>
</dbReference>
<keyword evidence="3" id="KW-1185">Reference proteome</keyword>
<keyword evidence="1" id="KW-0732">Signal</keyword>
<reference evidence="2 3" key="1">
    <citation type="journal article" date="2011" name="Mol. Biol. Evol.">
        <title>Comparative genomic analysis of fruiting body formation in Myxococcales.</title>
        <authorList>
            <person name="Huntley S."/>
            <person name="Hamann N."/>
            <person name="Wegener-Feldbrugge S."/>
            <person name="Treuner-Lange A."/>
            <person name="Kube M."/>
            <person name="Reinhardt R."/>
            <person name="Klages S."/>
            <person name="Muller R."/>
            <person name="Ronning C.M."/>
            <person name="Nierman W.C."/>
            <person name="Sogaard-Andersen L."/>
        </authorList>
    </citation>
    <scope>NUCLEOTIDE SEQUENCE [LARGE SCALE GENOMIC DNA]</scope>
    <source>
        <strain evidence="2 3">DW4/3-1</strain>
    </source>
</reference>
<protein>
    <submittedName>
        <fullName evidence="2">Uncharacterized protein</fullName>
    </submittedName>
</protein>
<dbReference type="HOGENOM" id="CLU_1446836_0_0_7"/>
<dbReference type="EMBL" id="CP002271">
    <property type="protein sequence ID" value="ADO70370.1"/>
    <property type="molecule type" value="Genomic_DNA"/>
</dbReference>
<dbReference type="AlphaFoldDB" id="E3FHU8"/>
<dbReference type="RefSeq" id="WP_013375307.1">
    <property type="nucleotide sequence ID" value="NC_014623.1"/>
</dbReference>
<evidence type="ECO:0000313" key="3">
    <source>
        <dbReference type="Proteomes" id="UP000001351"/>
    </source>
</evidence>
<accession>E3FHU8</accession>
<evidence type="ECO:0000256" key="1">
    <source>
        <dbReference type="SAM" id="SignalP"/>
    </source>
</evidence>
<organism evidence="2 3">
    <name type="scientific">Stigmatella aurantiaca (strain DW4/3-1)</name>
    <dbReference type="NCBI Taxonomy" id="378806"/>
    <lineage>
        <taxon>Bacteria</taxon>
        <taxon>Pseudomonadati</taxon>
        <taxon>Myxococcota</taxon>
        <taxon>Myxococcia</taxon>
        <taxon>Myxococcales</taxon>
        <taxon>Cystobacterineae</taxon>
        <taxon>Archangiaceae</taxon>
        <taxon>Stigmatella</taxon>
    </lineage>
</organism>
<feature type="signal peptide" evidence="1">
    <location>
        <begin position="1"/>
        <end position="18"/>
    </location>
</feature>
<dbReference type="KEGG" id="sur:STAUR_2566"/>
<name>E3FHU8_STIAD</name>
<sequence>MRRWIFFAVILWGLVANADCPPDRCKYKPWSQSNETLKIAAGKEHYILLSNESRLTSGPPKFIIDNIHISMRALMATPGASKVTIELVSAGQKQATASASGKQPTVSANDKQPTRRPLVAQYIKKVAAGEVATVTYSSGPGISHENRFCLVLTTEFDADVIALVEGWVAEGSASTIPAACVLTEPAT</sequence>
<evidence type="ECO:0000313" key="2">
    <source>
        <dbReference type="EMBL" id="ADO70370.1"/>
    </source>
</evidence>
<feature type="chain" id="PRO_5003169802" evidence="1">
    <location>
        <begin position="19"/>
        <end position="187"/>
    </location>
</feature>